<evidence type="ECO:0000256" key="5">
    <source>
        <dbReference type="ARBA" id="ARBA00022679"/>
    </source>
</evidence>
<dbReference type="PROSITE" id="PS50173">
    <property type="entry name" value="UMUC"/>
    <property type="match status" value="1"/>
</dbReference>
<keyword evidence="12 15" id="KW-0238">DNA-binding</keyword>
<feature type="domain" description="UmuC" evidence="16">
    <location>
        <begin position="27"/>
        <end position="208"/>
    </location>
</feature>
<keyword evidence="6 15" id="KW-0548">Nucleotidyltransferase</keyword>
<dbReference type="Pfam" id="PF11798">
    <property type="entry name" value="IMS_HHH"/>
    <property type="match status" value="1"/>
</dbReference>
<dbReference type="Pfam" id="PF00817">
    <property type="entry name" value="IMS"/>
    <property type="match status" value="1"/>
</dbReference>
<dbReference type="SUPFAM" id="SSF56672">
    <property type="entry name" value="DNA/RNA polymerases"/>
    <property type="match status" value="1"/>
</dbReference>
<evidence type="ECO:0000256" key="11">
    <source>
        <dbReference type="ARBA" id="ARBA00022932"/>
    </source>
</evidence>
<keyword evidence="10 15" id="KW-0460">Magnesium</keyword>
<dbReference type="GO" id="GO:0009432">
    <property type="term" value="P:SOS response"/>
    <property type="evidence" value="ECO:0007669"/>
    <property type="project" value="UniProtKB-ARBA"/>
</dbReference>
<keyword evidence="13 15" id="KW-0234">DNA repair</keyword>
<dbReference type="GO" id="GO:0006281">
    <property type="term" value="P:DNA repair"/>
    <property type="evidence" value="ECO:0007669"/>
    <property type="project" value="UniProtKB-UniRule"/>
</dbReference>
<dbReference type="FunFam" id="3.40.1170.60:FF:000001">
    <property type="entry name" value="DNA polymerase IV"/>
    <property type="match status" value="1"/>
</dbReference>
<keyword evidence="9 15" id="KW-0227">DNA damage</keyword>
<dbReference type="InterPro" id="IPR043502">
    <property type="entry name" value="DNA/RNA_pol_sf"/>
</dbReference>
<dbReference type="EMBL" id="UGQA01000001">
    <property type="protein sequence ID" value="STY94532.1"/>
    <property type="molecule type" value="Genomic_DNA"/>
</dbReference>
<evidence type="ECO:0000256" key="8">
    <source>
        <dbReference type="ARBA" id="ARBA00022723"/>
    </source>
</evidence>
<comment type="catalytic activity">
    <reaction evidence="14 15">
        <text>DNA(n) + a 2'-deoxyribonucleoside 5'-triphosphate = DNA(n+1) + diphosphate</text>
        <dbReference type="Rhea" id="RHEA:22508"/>
        <dbReference type="Rhea" id="RHEA-COMP:17339"/>
        <dbReference type="Rhea" id="RHEA-COMP:17340"/>
        <dbReference type="ChEBI" id="CHEBI:33019"/>
        <dbReference type="ChEBI" id="CHEBI:61560"/>
        <dbReference type="ChEBI" id="CHEBI:173112"/>
        <dbReference type="EC" id="2.7.7.7"/>
    </reaction>
</comment>
<dbReference type="InterPro" id="IPR017961">
    <property type="entry name" value="DNA_pol_Y-fam_little_finger"/>
</dbReference>
<dbReference type="GO" id="GO:0003684">
    <property type="term" value="F:damaged DNA binding"/>
    <property type="evidence" value="ECO:0007669"/>
    <property type="project" value="InterPro"/>
</dbReference>
<comment type="cofactor">
    <cofactor evidence="15">
        <name>Mg(2+)</name>
        <dbReference type="ChEBI" id="CHEBI:18420"/>
    </cofactor>
    <text evidence="15">Binds 2 magnesium ions per subunit.</text>
</comment>
<dbReference type="HAMAP" id="MF_01113">
    <property type="entry name" value="DNApol_IV"/>
    <property type="match status" value="1"/>
</dbReference>
<dbReference type="NCBIfam" id="NF002677">
    <property type="entry name" value="PRK02406.1"/>
    <property type="match status" value="1"/>
</dbReference>
<evidence type="ECO:0000256" key="12">
    <source>
        <dbReference type="ARBA" id="ARBA00023125"/>
    </source>
</evidence>
<comment type="subcellular location">
    <subcellularLocation>
        <location evidence="1 15">Cytoplasm</location>
    </subcellularLocation>
</comment>
<evidence type="ECO:0000313" key="18">
    <source>
        <dbReference type="Proteomes" id="UP000255193"/>
    </source>
</evidence>
<dbReference type="GO" id="GO:0006261">
    <property type="term" value="P:DNA-templated DNA replication"/>
    <property type="evidence" value="ECO:0007669"/>
    <property type="project" value="UniProtKB-UniRule"/>
</dbReference>
<organism evidence="17 18">
    <name type="scientific">Faucicola atlantae</name>
    <dbReference type="NCBI Taxonomy" id="34059"/>
    <lineage>
        <taxon>Bacteria</taxon>
        <taxon>Pseudomonadati</taxon>
        <taxon>Pseudomonadota</taxon>
        <taxon>Gammaproteobacteria</taxon>
        <taxon>Moraxellales</taxon>
        <taxon>Moraxellaceae</taxon>
        <taxon>Faucicola</taxon>
    </lineage>
</organism>
<evidence type="ECO:0000256" key="2">
    <source>
        <dbReference type="ARBA" id="ARBA00010945"/>
    </source>
</evidence>
<feature type="active site" evidence="15">
    <location>
        <position position="127"/>
    </location>
</feature>
<reference evidence="17 18" key="1">
    <citation type="submission" date="2018-06" db="EMBL/GenBank/DDBJ databases">
        <authorList>
            <consortium name="Pathogen Informatics"/>
            <person name="Doyle S."/>
        </authorList>
    </citation>
    <scope>NUCLEOTIDE SEQUENCE [LARGE SCALE GENOMIC DNA]</scope>
    <source>
        <strain evidence="17 18">NCTC11091</strain>
    </source>
</reference>
<dbReference type="InterPro" id="IPR022880">
    <property type="entry name" value="DNApol_IV"/>
</dbReference>
<dbReference type="GO" id="GO:0003887">
    <property type="term" value="F:DNA-directed DNA polymerase activity"/>
    <property type="evidence" value="ECO:0007669"/>
    <property type="project" value="UniProtKB-UniRule"/>
</dbReference>
<protein>
    <recommendedName>
        <fullName evidence="15">DNA polymerase IV</fullName>
        <shortName evidence="15">Pol IV</shortName>
        <ecNumber evidence="15">2.7.7.7</ecNumber>
    </recommendedName>
</protein>
<name>A0A378Q1E5_9GAMM</name>
<dbReference type="InterPro" id="IPR050116">
    <property type="entry name" value="DNA_polymerase-Y"/>
</dbReference>
<dbReference type="Proteomes" id="UP000255193">
    <property type="component" value="Unassembled WGS sequence"/>
</dbReference>
<dbReference type="RefSeq" id="WP_249024938.1">
    <property type="nucleotide sequence ID" value="NZ_LZMZ01000040.1"/>
</dbReference>
<evidence type="ECO:0000313" key="17">
    <source>
        <dbReference type="EMBL" id="STY94532.1"/>
    </source>
</evidence>
<evidence type="ECO:0000256" key="4">
    <source>
        <dbReference type="ARBA" id="ARBA00022490"/>
    </source>
</evidence>
<keyword evidence="8 15" id="KW-0479">Metal-binding</keyword>
<comment type="similarity">
    <text evidence="2 15">Belongs to the DNA polymerase type-Y family.</text>
</comment>
<proteinExistence type="inferred from homology"/>
<evidence type="ECO:0000256" key="15">
    <source>
        <dbReference type="HAMAP-Rule" id="MF_01113"/>
    </source>
</evidence>
<dbReference type="Gene3D" id="3.40.1170.60">
    <property type="match status" value="1"/>
</dbReference>
<feature type="binding site" evidence="15">
    <location>
        <position position="31"/>
    </location>
    <ligand>
        <name>Mg(2+)</name>
        <dbReference type="ChEBI" id="CHEBI:18420"/>
    </ligand>
</feature>
<evidence type="ECO:0000256" key="6">
    <source>
        <dbReference type="ARBA" id="ARBA00022695"/>
    </source>
</evidence>
<dbReference type="AlphaFoldDB" id="A0A378Q1E5"/>
<keyword evidence="11 15" id="KW-0239">DNA-directed DNA polymerase</keyword>
<dbReference type="Gene3D" id="3.30.70.270">
    <property type="match status" value="1"/>
</dbReference>
<evidence type="ECO:0000256" key="14">
    <source>
        <dbReference type="ARBA" id="ARBA00049244"/>
    </source>
</evidence>
<dbReference type="InterPro" id="IPR036775">
    <property type="entry name" value="DNA_pol_Y-fam_lit_finger_sf"/>
</dbReference>
<evidence type="ECO:0000259" key="16">
    <source>
        <dbReference type="PROSITE" id="PS50173"/>
    </source>
</evidence>
<comment type="function">
    <text evidence="15">Poorly processive, error-prone DNA polymerase involved in untargeted mutagenesis. Copies undamaged DNA at stalled replication forks, which arise in vivo from mismatched or misaligned primer ends. These misaligned primers can be extended by PolIV. Exhibits no 3'-5' exonuclease (proofreading) activity. May be involved in translesional synthesis, in conjunction with the beta clamp from PolIII.</text>
</comment>
<keyword evidence="3 15" id="KW-0515">Mutator protein</keyword>
<feature type="site" description="Substrate discrimination" evidence="15">
    <location>
        <position position="36"/>
    </location>
</feature>
<dbReference type="GO" id="GO:0000287">
    <property type="term" value="F:magnesium ion binding"/>
    <property type="evidence" value="ECO:0007669"/>
    <property type="project" value="UniProtKB-UniRule"/>
</dbReference>
<dbReference type="PANTHER" id="PTHR11076:SF33">
    <property type="entry name" value="DNA POLYMERASE KAPPA"/>
    <property type="match status" value="1"/>
</dbReference>
<dbReference type="GO" id="GO:0042276">
    <property type="term" value="P:error-prone translesion synthesis"/>
    <property type="evidence" value="ECO:0007669"/>
    <property type="project" value="TreeGrafter"/>
</dbReference>
<keyword evidence="4 15" id="KW-0963">Cytoplasm</keyword>
<dbReference type="InterPro" id="IPR043128">
    <property type="entry name" value="Rev_trsase/Diguanyl_cyclase"/>
</dbReference>
<dbReference type="FunFam" id="1.10.150.20:FF:000019">
    <property type="entry name" value="DNA polymerase IV"/>
    <property type="match status" value="1"/>
</dbReference>
<dbReference type="SUPFAM" id="SSF100879">
    <property type="entry name" value="Lesion bypass DNA polymerase (Y-family), little finger domain"/>
    <property type="match status" value="1"/>
</dbReference>
<evidence type="ECO:0000256" key="9">
    <source>
        <dbReference type="ARBA" id="ARBA00022763"/>
    </source>
</evidence>
<comment type="subunit">
    <text evidence="15">Monomer.</text>
</comment>
<dbReference type="Gene3D" id="3.30.1490.100">
    <property type="entry name" value="DNA polymerase, Y-family, little finger domain"/>
    <property type="match status" value="1"/>
</dbReference>
<dbReference type="Gene3D" id="1.10.150.20">
    <property type="entry name" value="5' to 3' exonuclease, C-terminal subdomain"/>
    <property type="match status" value="1"/>
</dbReference>
<dbReference type="EC" id="2.7.7.7" evidence="15"/>
<sequence>MAVDGCFDATYFMSLIWQSNFNMVQKIIHIDMDAFYASVEQRDNPAWRGLPVVVGGDPNGRGVVATASYEARQFGVRSAMSCYRARQLCPQAVFVRPRFELYRSISQQIRALMQAYSDCIEPLSLDEAYLDVSASPFEQGSATRIANRLRSDIWAQTGLTASAGVSYNKMLAKIASDINKPNGIAVITPEQALDFIAALPVKKFHGIGKATVKTLHEMGIYTGLDLRNTPSAVLKQRFGKRGEFYHQISHGIDPRAVKGERVHKSVGSESTFAHNLTDKSLILQALNQENTKAFAQLTRKHKLAHTVTIKVKYSDFSQLTRSHSFSAPVTSAQMVESWLAWLYEQTPQALPVRLVGVTYSNLVNPDDCDQLALFGD</sequence>
<gene>
    <name evidence="15 17" type="primary">dinB</name>
    <name evidence="17" type="ORF">NCTC11091_00296</name>
</gene>
<accession>A0A378Q1E5</accession>
<keyword evidence="5 15" id="KW-0808">Transferase</keyword>
<evidence type="ECO:0000256" key="10">
    <source>
        <dbReference type="ARBA" id="ARBA00022842"/>
    </source>
</evidence>
<dbReference type="InterPro" id="IPR001126">
    <property type="entry name" value="UmuC"/>
</dbReference>
<feature type="binding site" evidence="15">
    <location>
        <position position="126"/>
    </location>
    <ligand>
        <name>Mg(2+)</name>
        <dbReference type="ChEBI" id="CHEBI:18420"/>
    </ligand>
</feature>
<dbReference type="PANTHER" id="PTHR11076">
    <property type="entry name" value="DNA REPAIR POLYMERASE UMUC / TRANSFERASE FAMILY MEMBER"/>
    <property type="match status" value="1"/>
</dbReference>
<evidence type="ECO:0000256" key="3">
    <source>
        <dbReference type="ARBA" id="ARBA00022457"/>
    </source>
</evidence>
<dbReference type="InterPro" id="IPR024728">
    <property type="entry name" value="PolY_HhH_motif"/>
</dbReference>
<evidence type="ECO:0000256" key="13">
    <source>
        <dbReference type="ARBA" id="ARBA00023204"/>
    </source>
</evidence>
<evidence type="ECO:0000256" key="7">
    <source>
        <dbReference type="ARBA" id="ARBA00022705"/>
    </source>
</evidence>
<dbReference type="CDD" id="cd03586">
    <property type="entry name" value="PolY_Pol_IV_kappa"/>
    <property type="match status" value="1"/>
</dbReference>
<dbReference type="Pfam" id="PF11799">
    <property type="entry name" value="IMS_C"/>
    <property type="match status" value="1"/>
</dbReference>
<evidence type="ECO:0000256" key="1">
    <source>
        <dbReference type="ARBA" id="ARBA00004496"/>
    </source>
</evidence>
<dbReference type="GO" id="GO:0005829">
    <property type="term" value="C:cytosol"/>
    <property type="evidence" value="ECO:0007669"/>
    <property type="project" value="TreeGrafter"/>
</dbReference>
<keyword evidence="7 15" id="KW-0235">DNA replication</keyword>